<evidence type="ECO:0000313" key="2">
    <source>
        <dbReference type="Proteomes" id="UP001425155"/>
    </source>
</evidence>
<sequence>MAADSQQRELLRLRLGAHGIGGTDTPLGVLERMLAVQAQDFAAARWGVGIRSGVTDAAVIAAFDSGDLVRAWTMRGTLFAVPAADLGWMLSLTGPRMLAQAATRRVQLGIDDALLDRVRSVFADALDAADDVSREEVMALLVENDVDPTGQRGYHLIAHLAQTGFWCWGPVRDGVQRLVPSGRWIPEPRSLEREEALAEFVTRYLRGHGPATVRDFAGWSKLTLTDSRLGLEVARSDGRIASYDDDAGLWVSSDAEITAATDAEKRAFAASVHLLPGFDEYFLGYTDRRAFIDAENEDAVVPGGNGVFQPTIVAAGRVIGTWRRSATRRGIGVEPRPFVEGSITATRSRAITRASAAYADFLGKPHVAAQ</sequence>
<keyword evidence="1" id="KW-0238">DNA-binding</keyword>
<dbReference type="PANTHER" id="PTHR38479:SF2">
    <property type="entry name" value="WINGED HELIX DNA-BINDING DOMAIN-CONTAINING PROTEIN"/>
    <property type="match status" value="1"/>
</dbReference>
<dbReference type="GO" id="GO:0003677">
    <property type="term" value="F:DNA binding"/>
    <property type="evidence" value="ECO:0007669"/>
    <property type="project" value="UniProtKB-KW"/>
</dbReference>
<dbReference type="EMBL" id="JBCLVG010000001">
    <property type="protein sequence ID" value="MEN1945912.1"/>
    <property type="molecule type" value="Genomic_DNA"/>
</dbReference>
<dbReference type="PANTHER" id="PTHR38479">
    <property type="entry name" value="LMO0824 PROTEIN"/>
    <property type="match status" value="1"/>
</dbReference>
<evidence type="ECO:0000313" key="1">
    <source>
        <dbReference type="EMBL" id="MEN1945912.1"/>
    </source>
</evidence>
<proteinExistence type="predicted"/>
<gene>
    <name evidence="1" type="ORF">WJX64_05085</name>
</gene>
<comment type="caution">
    <text evidence="1">The sequence shown here is derived from an EMBL/GenBank/DDBJ whole genome shotgun (WGS) entry which is preliminary data.</text>
</comment>
<protein>
    <submittedName>
        <fullName evidence="1">Winged helix DNA-binding domain-containing protein</fullName>
    </submittedName>
</protein>
<keyword evidence="2" id="KW-1185">Reference proteome</keyword>
<dbReference type="InterPro" id="IPR009351">
    <property type="entry name" value="AlkZ-like"/>
</dbReference>
<name>A0ABU9W1N3_9MICO</name>
<accession>A0ABU9W1N3</accession>
<organism evidence="1 2">
    <name type="scientific">Leifsonia stereocauli</name>
    <dbReference type="NCBI Taxonomy" id="3134136"/>
    <lineage>
        <taxon>Bacteria</taxon>
        <taxon>Bacillati</taxon>
        <taxon>Actinomycetota</taxon>
        <taxon>Actinomycetes</taxon>
        <taxon>Micrococcales</taxon>
        <taxon>Microbacteriaceae</taxon>
        <taxon>Leifsonia</taxon>
    </lineage>
</organism>
<dbReference type="Proteomes" id="UP001425155">
    <property type="component" value="Unassembled WGS sequence"/>
</dbReference>
<dbReference type="RefSeq" id="WP_342112408.1">
    <property type="nucleotide sequence ID" value="NZ_JBCAUN010000001.1"/>
</dbReference>
<dbReference type="Pfam" id="PF06224">
    <property type="entry name" value="AlkZ-like"/>
    <property type="match status" value="1"/>
</dbReference>
<reference evidence="1 2" key="1">
    <citation type="submission" date="2024-03" db="EMBL/GenBank/DDBJ databases">
        <title>YIM 134122 draft genome.</title>
        <authorList>
            <person name="Zuo S."/>
            <person name="Xiong L."/>
        </authorList>
    </citation>
    <scope>NUCLEOTIDE SEQUENCE [LARGE SCALE GENOMIC DNA]</scope>
    <source>
        <strain evidence="1 2">YIM 134122</strain>
    </source>
</reference>